<protein>
    <submittedName>
        <fullName evidence="3">Lead, cadmium, zinc and mercury transporting ATPase</fullName>
    </submittedName>
</protein>
<dbReference type="SUPFAM" id="SSF55008">
    <property type="entry name" value="HMA, heavy metal-associated domain"/>
    <property type="match status" value="1"/>
</dbReference>
<keyword evidence="4" id="KW-1185">Reference proteome</keyword>
<dbReference type="RefSeq" id="WP_169927342.1">
    <property type="nucleotide sequence ID" value="NZ_CP012333.1"/>
</dbReference>
<evidence type="ECO:0000259" key="2">
    <source>
        <dbReference type="PROSITE" id="PS50846"/>
    </source>
</evidence>
<dbReference type="InterPro" id="IPR036163">
    <property type="entry name" value="HMA_dom_sf"/>
</dbReference>
<keyword evidence="1" id="KW-0479">Metal-binding</keyword>
<evidence type="ECO:0000313" key="3">
    <source>
        <dbReference type="EMBL" id="AKU94953.1"/>
    </source>
</evidence>
<dbReference type="Pfam" id="PF00403">
    <property type="entry name" value="HMA"/>
    <property type="match status" value="1"/>
</dbReference>
<dbReference type="PRINTS" id="PR00946">
    <property type="entry name" value="HGSCAVENGER"/>
</dbReference>
<dbReference type="EMBL" id="CP012333">
    <property type="protein sequence ID" value="AKU94953.1"/>
    <property type="molecule type" value="Genomic_DNA"/>
</dbReference>
<accession>A0A0K1PN47</accession>
<dbReference type="InterPro" id="IPR006121">
    <property type="entry name" value="HMA_dom"/>
</dbReference>
<dbReference type="PANTHER" id="PTHR46594:SF4">
    <property type="entry name" value="P-TYPE CATION-TRANSPORTING ATPASE"/>
    <property type="match status" value="1"/>
</dbReference>
<dbReference type="Gene3D" id="3.30.70.100">
    <property type="match status" value="1"/>
</dbReference>
<dbReference type="PANTHER" id="PTHR46594">
    <property type="entry name" value="P-TYPE CATION-TRANSPORTING ATPASE"/>
    <property type="match status" value="1"/>
</dbReference>
<dbReference type="FunFam" id="3.30.70.100:FF:000001">
    <property type="entry name" value="ATPase copper transporting beta"/>
    <property type="match status" value="1"/>
</dbReference>
<dbReference type="STRING" id="1391654.AKJ09_01617"/>
<dbReference type="GO" id="GO:0046872">
    <property type="term" value="F:metal ion binding"/>
    <property type="evidence" value="ECO:0007669"/>
    <property type="project" value="UniProtKB-KW"/>
</dbReference>
<organism evidence="3 4">
    <name type="scientific">Labilithrix luteola</name>
    <dbReference type="NCBI Taxonomy" id="1391654"/>
    <lineage>
        <taxon>Bacteria</taxon>
        <taxon>Pseudomonadati</taxon>
        <taxon>Myxococcota</taxon>
        <taxon>Polyangia</taxon>
        <taxon>Polyangiales</taxon>
        <taxon>Labilitrichaceae</taxon>
        <taxon>Labilithrix</taxon>
    </lineage>
</organism>
<feature type="domain" description="HMA" evidence="2">
    <location>
        <begin position="5"/>
        <end position="71"/>
    </location>
</feature>
<gene>
    <name evidence="3" type="ORF">AKJ09_01617</name>
</gene>
<dbReference type="AlphaFoldDB" id="A0A0K1PN47"/>
<dbReference type="KEGG" id="llu:AKJ09_01617"/>
<dbReference type="Proteomes" id="UP000064967">
    <property type="component" value="Chromosome"/>
</dbReference>
<reference evidence="3 4" key="1">
    <citation type="submission" date="2015-08" db="EMBL/GenBank/DDBJ databases">
        <authorList>
            <person name="Babu N.S."/>
            <person name="Beckwith C.J."/>
            <person name="Beseler K.G."/>
            <person name="Brison A."/>
            <person name="Carone J.V."/>
            <person name="Caskin T.P."/>
            <person name="Diamond M."/>
            <person name="Durham M.E."/>
            <person name="Foxe J.M."/>
            <person name="Go M."/>
            <person name="Henderson B.A."/>
            <person name="Jones I.B."/>
            <person name="McGettigan J.A."/>
            <person name="Micheletti S.J."/>
            <person name="Nasrallah M.E."/>
            <person name="Ortiz D."/>
            <person name="Piller C.R."/>
            <person name="Privatt S.R."/>
            <person name="Schneider S.L."/>
            <person name="Sharp S."/>
            <person name="Smith T.C."/>
            <person name="Stanton J.D."/>
            <person name="Ullery H.E."/>
            <person name="Wilson R.J."/>
            <person name="Serrano M.G."/>
            <person name="Buck G."/>
            <person name="Lee V."/>
            <person name="Wang Y."/>
            <person name="Carvalho R."/>
            <person name="Voegtly L."/>
            <person name="Shi R."/>
            <person name="Duckworth R."/>
            <person name="Johnson A."/>
            <person name="Loviza R."/>
            <person name="Walstead R."/>
            <person name="Shah Z."/>
            <person name="Kiflezghi M."/>
            <person name="Wade K."/>
            <person name="Ball S.L."/>
            <person name="Bradley K.W."/>
            <person name="Asai D.J."/>
            <person name="Bowman C.A."/>
            <person name="Russell D.A."/>
            <person name="Pope W.H."/>
            <person name="Jacobs-Sera D."/>
            <person name="Hendrix R.W."/>
            <person name="Hatfull G.F."/>
        </authorList>
    </citation>
    <scope>NUCLEOTIDE SEQUENCE [LARGE SCALE GENOMIC DNA]</scope>
    <source>
        <strain evidence="3 4">DSM 27648</strain>
    </source>
</reference>
<dbReference type="CDD" id="cd00371">
    <property type="entry name" value="HMA"/>
    <property type="match status" value="1"/>
</dbReference>
<dbReference type="InterPro" id="IPR001802">
    <property type="entry name" value="MerP/CopZ"/>
</dbReference>
<proteinExistence type="predicted"/>
<dbReference type="PROSITE" id="PS50846">
    <property type="entry name" value="HMA_2"/>
    <property type="match status" value="1"/>
</dbReference>
<name>A0A0K1PN47_9BACT</name>
<sequence length="75" mass="8174">MTNKKETILDVDGMTCSSCIRHVEAALREVDGVDKIEVKIRDGKVRVEHDASRATLDQMIRALGDAGYESRAAGA</sequence>
<evidence type="ECO:0000313" key="4">
    <source>
        <dbReference type="Proteomes" id="UP000064967"/>
    </source>
</evidence>
<evidence type="ECO:0000256" key="1">
    <source>
        <dbReference type="ARBA" id="ARBA00022723"/>
    </source>
</evidence>